<accession>A0A1H8HKW7</accession>
<dbReference type="RefSeq" id="WP_090748980.1">
    <property type="nucleotide sequence ID" value="NZ_FOBW01000015.1"/>
</dbReference>
<proteinExistence type="predicted"/>
<evidence type="ECO:0000313" key="1">
    <source>
        <dbReference type="EMBL" id="SEN56759.1"/>
    </source>
</evidence>
<name>A0A1H8HKW7_9BACI</name>
<dbReference type="Proteomes" id="UP000198553">
    <property type="component" value="Unassembled WGS sequence"/>
</dbReference>
<reference evidence="2" key="1">
    <citation type="submission" date="2016-10" db="EMBL/GenBank/DDBJ databases">
        <authorList>
            <person name="Varghese N."/>
            <person name="Submissions S."/>
        </authorList>
    </citation>
    <scope>NUCLEOTIDE SEQUENCE [LARGE SCALE GENOMIC DNA]</scope>
    <source>
        <strain evidence="2">B48,IBRC-M 10115,DSM 25386,CECT 8001</strain>
    </source>
</reference>
<dbReference type="OrthoDB" id="2893765at2"/>
<keyword evidence="2" id="KW-1185">Reference proteome</keyword>
<evidence type="ECO:0000313" key="2">
    <source>
        <dbReference type="Proteomes" id="UP000198553"/>
    </source>
</evidence>
<protein>
    <submittedName>
        <fullName evidence="1">Uncharacterized protein</fullName>
    </submittedName>
</protein>
<organism evidence="1 2">
    <name type="scientific">Mesobacillus persicus</name>
    <dbReference type="NCBI Taxonomy" id="930146"/>
    <lineage>
        <taxon>Bacteria</taxon>
        <taxon>Bacillati</taxon>
        <taxon>Bacillota</taxon>
        <taxon>Bacilli</taxon>
        <taxon>Bacillales</taxon>
        <taxon>Bacillaceae</taxon>
        <taxon>Mesobacillus</taxon>
    </lineage>
</organism>
<dbReference type="AlphaFoldDB" id="A0A1H8HKW7"/>
<dbReference type="STRING" id="930146.SAMN05192533_11554"/>
<sequence length="84" mass="10422">MEQKEMEIIFDDAGWSDIYEKHQYKLWLTGMADELDERMLSAYLDAYSYEDADQMCFDEMLYQLRIFRYIYDKNENFRLFPWKG</sequence>
<gene>
    <name evidence="1" type="ORF">SAMN05192533_11554</name>
</gene>
<dbReference type="EMBL" id="FOBW01000015">
    <property type="protein sequence ID" value="SEN56759.1"/>
    <property type="molecule type" value="Genomic_DNA"/>
</dbReference>